<keyword evidence="4" id="KW-1185">Reference proteome</keyword>
<dbReference type="EMBL" id="BPQH01000023">
    <property type="protein sequence ID" value="GJD52940.1"/>
    <property type="molecule type" value="Genomic_DNA"/>
</dbReference>
<proteinExistence type="predicted"/>
<evidence type="ECO:0000256" key="1">
    <source>
        <dbReference type="SAM" id="MobiDB-lite"/>
    </source>
</evidence>
<dbReference type="SUPFAM" id="SSF55166">
    <property type="entry name" value="Hedgehog/DD-peptidase"/>
    <property type="match status" value="1"/>
</dbReference>
<dbReference type="InterPro" id="IPR009045">
    <property type="entry name" value="Zn_M74/Hedgehog-like"/>
</dbReference>
<name>A0ABQ4R6Z7_9HYPH</name>
<accession>A0ABQ4R6Z7</accession>
<evidence type="ECO:0000313" key="3">
    <source>
        <dbReference type="EMBL" id="GJD52940.1"/>
    </source>
</evidence>
<gene>
    <name evidence="3" type="ORF">OPKNFCMD_5708</name>
</gene>
<evidence type="ECO:0000313" key="4">
    <source>
        <dbReference type="Proteomes" id="UP001055167"/>
    </source>
</evidence>
<sequence>MTDQASGDNEVEAEAAADEAEQRAFDAGPAGLERSEEAADASEVEAAFKAHVDGLGLRFFTFREFLFLGGTHSTPGSRCFGLNALPAKALWRNLDATARALDELRSRLNAPIRLNSIYRNEAYNRCLSGTASESQHKQMRAIDFTAADGRGPGHWSDVLIRMRDVEGVFSGGIGIYNTFVHVDTRGHRADWDMRH</sequence>
<dbReference type="InterPro" id="IPR013230">
    <property type="entry name" value="Peptidase_M15A_C"/>
</dbReference>
<feature type="region of interest" description="Disordered" evidence="1">
    <location>
        <begin position="1"/>
        <end position="38"/>
    </location>
</feature>
<protein>
    <recommendedName>
        <fullName evidence="2">Peptidase M15A C-terminal domain-containing protein</fullName>
    </recommendedName>
</protein>
<feature type="compositionally biased region" description="Acidic residues" evidence="1">
    <location>
        <begin position="9"/>
        <end position="19"/>
    </location>
</feature>
<evidence type="ECO:0000259" key="2">
    <source>
        <dbReference type="Pfam" id="PF08291"/>
    </source>
</evidence>
<organism evidence="3 4">
    <name type="scientific">Methylobacterium crusticola</name>
    <dbReference type="NCBI Taxonomy" id="1697972"/>
    <lineage>
        <taxon>Bacteria</taxon>
        <taxon>Pseudomonadati</taxon>
        <taxon>Pseudomonadota</taxon>
        <taxon>Alphaproteobacteria</taxon>
        <taxon>Hyphomicrobiales</taxon>
        <taxon>Methylobacteriaceae</taxon>
        <taxon>Methylobacterium</taxon>
    </lineage>
</organism>
<reference evidence="3" key="2">
    <citation type="submission" date="2021-08" db="EMBL/GenBank/DDBJ databases">
        <authorList>
            <person name="Tani A."/>
            <person name="Ola A."/>
            <person name="Ogura Y."/>
            <person name="Katsura K."/>
            <person name="Hayashi T."/>
        </authorList>
    </citation>
    <scope>NUCLEOTIDE SEQUENCE</scope>
    <source>
        <strain evidence="3">KCTC 52305</strain>
    </source>
</reference>
<dbReference type="Pfam" id="PF08291">
    <property type="entry name" value="Peptidase_M15_3"/>
    <property type="match status" value="1"/>
</dbReference>
<dbReference type="Proteomes" id="UP001055167">
    <property type="component" value="Unassembled WGS sequence"/>
</dbReference>
<reference evidence="3" key="1">
    <citation type="journal article" date="2021" name="Front. Microbiol.">
        <title>Comprehensive Comparative Genomics and Phenotyping of Methylobacterium Species.</title>
        <authorList>
            <person name="Alessa O."/>
            <person name="Ogura Y."/>
            <person name="Fujitani Y."/>
            <person name="Takami H."/>
            <person name="Hayashi T."/>
            <person name="Sahin N."/>
            <person name="Tani A."/>
        </authorList>
    </citation>
    <scope>NUCLEOTIDE SEQUENCE</scope>
    <source>
        <strain evidence="3">KCTC 52305</strain>
    </source>
</reference>
<feature type="domain" description="Peptidase M15A C-terminal" evidence="2">
    <location>
        <begin position="96"/>
        <end position="183"/>
    </location>
</feature>
<dbReference type="Gene3D" id="3.30.1380.10">
    <property type="match status" value="1"/>
</dbReference>
<comment type="caution">
    <text evidence="3">The sequence shown here is derived from an EMBL/GenBank/DDBJ whole genome shotgun (WGS) entry which is preliminary data.</text>
</comment>
<dbReference type="RefSeq" id="WP_128562402.1">
    <property type="nucleotide sequence ID" value="NZ_BPQH01000023.1"/>
</dbReference>